<dbReference type="Proteomes" id="UP000012024">
    <property type="component" value="Unassembled WGS sequence"/>
</dbReference>
<keyword evidence="3" id="KW-1185">Reference proteome</keyword>
<dbReference type="PATRIC" id="fig|1137281.3.peg.321"/>
<evidence type="ECO:0000313" key="1">
    <source>
        <dbReference type="EMBL" id="EMQ95831.1"/>
    </source>
</evidence>
<dbReference type="AlphaFoldDB" id="M7ML86"/>
<dbReference type="EMBL" id="DPRK01000093">
    <property type="protein sequence ID" value="HCY81089.1"/>
    <property type="molecule type" value="Genomic_DNA"/>
</dbReference>
<reference evidence="1 3" key="1">
    <citation type="submission" date="2012-12" db="EMBL/GenBank/DDBJ databases">
        <title>Genome assembly of Formosa sp. AK20.</title>
        <authorList>
            <person name="Kumar R."/>
            <person name="Khatri I."/>
            <person name="Vaidya B."/>
            <person name="Subramanian S."/>
            <person name="Pinnaka A."/>
        </authorList>
    </citation>
    <scope>NUCLEOTIDE SEQUENCE [LARGE SCALE GENOMIC DNA]</scope>
    <source>
        <strain evidence="1 3">AK20</strain>
    </source>
</reference>
<sequence length="72" mass="8248">MKVCPSGKTTKFVESVSTSTLKVICSPILMDVESMDEEISCEKVRDENKTKNMENRLHDLIRLELKYVLTLV</sequence>
<reference evidence="2 4" key="2">
    <citation type="journal article" date="2018" name="Nat. Biotechnol.">
        <title>A standardized bacterial taxonomy based on genome phylogeny substantially revises the tree of life.</title>
        <authorList>
            <person name="Parks D.H."/>
            <person name="Chuvochina M."/>
            <person name="Waite D.W."/>
            <person name="Rinke C."/>
            <person name="Skarshewski A."/>
            <person name="Chaumeil P.A."/>
            <person name="Hugenholtz P."/>
        </authorList>
    </citation>
    <scope>NUCLEOTIDE SEQUENCE [LARGE SCALE GENOMIC DNA]</scope>
    <source>
        <strain evidence="2">UBA10227</strain>
    </source>
</reference>
<proteinExistence type="predicted"/>
<gene>
    <name evidence="1" type="ORF">D778_01721</name>
    <name evidence="2" type="ORF">DHV22_05490</name>
</gene>
<accession>M7ML86</accession>
<name>M7ML86_9FLAO</name>
<evidence type="ECO:0000313" key="4">
    <source>
        <dbReference type="Proteomes" id="UP000263268"/>
    </source>
</evidence>
<dbReference type="Proteomes" id="UP000263268">
    <property type="component" value="Unassembled WGS sequence"/>
</dbReference>
<organism evidence="1 3">
    <name type="scientific">Xanthomarina gelatinilytica</name>
    <dbReference type="NCBI Taxonomy" id="1137281"/>
    <lineage>
        <taxon>Bacteria</taxon>
        <taxon>Pseudomonadati</taxon>
        <taxon>Bacteroidota</taxon>
        <taxon>Flavobacteriia</taxon>
        <taxon>Flavobacteriales</taxon>
        <taxon>Flavobacteriaceae</taxon>
        <taxon>Xanthomarina</taxon>
    </lineage>
</organism>
<comment type="caution">
    <text evidence="1">The sequence shown here is derived from an EMBL/GenBank/DDBJ whole genome shotgun (WGS) entry which is preliminary data.</text>
</comment>
<evidence type="ECO:0000313" key="2">
    <source>
        <dbReference type="EMBL" id="HCY81089.1"/>
    </source>
</evidence>
<protein>
    <submittedName>
        <fullName evidence="1">Uncharacterized protein</fullName>
    </submittedName>
</protein>
<dbReference type="EMBL" id="ANLA01000004">
    <property type="protein sequence ID" value="EMQ95831.1"/>
    <property type="molecule type" value="Genomic_DNA"/>
</dbReference>
<dbReference type="STRING" id="1137281.D778_01721"/>
<evidence type="ECO:0000313" key="3">
    <source>
        <dbReference type="Proteomes" id="UP000012024"/>
    </source>
</evidence>